<dbReference type="Proteomes" id="UP001066276">
    <property type="component" value="Chromosome 8"/>
</dbReference>
<name>A0AAV7NBB4_PLEWA</name>
<evidence type="ECO:0000313" key="1">
    <source>
        <dbReference type="EMBL" id="KAJ1112434.1"/>
    </source>
</evidence>
<reference evidence="1" key="1">
    <citation type="journal article" date="2022" name="bioRxiv">
        <title>Sequencing and chromosome-scale assembly of the giantPleurodeles waltlgenome.</title>
        <authorList>
            <person name="Brown T."/>
            <person name="Elewa A."/>
            <person name="Iarovenko S."/>
            <person name="Subramanian E."/>
            <person name="Araus A.J."/>
            <person name="Petzold A."/>
            <person name="Susuki M."/>
            <person name="Suzuki K.-i.T."/>
            <person name="Hayashi T."/>
            <person name="Toyoda A."/>
            <person name="Oliveira C."/>
            <person name="Osipova E."/>
            <person name="Leigh N.D."/>
            <person name="Simon A."/>
            <person name="Yun M.H."/>
        </authorList>
    </citation>
    <scope>NUCLEOTIDE SEQUENCE</scope>
    <source>
        <strain evidence="1">20211129_DDA</strain>
        <tissue evidence="1">Liver</tissue>
    </source>
</reference>
<comment type="caution">
    <text evidence="1">The sequence shown here is derived from an EMBL/GenBank/DDBJ whole genome shotgun (WGS) entry which is preliminary data.</text>
</comment>
<sequence>MLLVGREQLLPEPVHREVLPAAITGAPLGDQTRLRAPSQAPINDVSFRSLSGAQEQQPVLPLTPDPHGAEATCLTDSVAWSRRPGACPPPDTGAVHS</sequence>
<organism evidence="1 2">
    <name type="scientific">Pleurodeles waltl</name>
    <name type="common">Iberian ribbed newt</name>
    <dbReference type="NCBI Taxonomy" id="8319"/>
    <lineage>
        <taxon>Eukaryota</taxon>
        <taxon>Metazoa</taxon>
        <taxon>Chordata</taxon>
        <taxon>Craniata</taxon>
        <taxon>Vertebrata</taxon>
        <taxon>Euteleostomi</taxon>
        <taxon>Amphibia</taxon>
        <taxon>Batrachia</taxon>
        <taxon>Caudata</taxon>
        <taxon>Salamandroidea</taxon>
        <taxon>Salamandridae</taxon>
        <taxon>Pleurodelinae</taxon>
        <taxon>Pleurodeles</taxon>
    </lineage>
</organism>
<proteinExistence type="predicted"/>
<protein>
    <submittedName>
        <fullName evidence="1">Uncharacterized protein</fullName>
    </submittedName>
</protein>
<gene>
    <name evidence="1" type="ORF">NDU88_000698</name>
</gene>
<evidence type="ECO:0000313" key="2">
    <source>
        <dbReference type="Proteomes" id="UP001066276"/>
    </source>
</evidence>
<accession>A0AAV7NBB4</accession>
<keyword evidence="2" id="KW-1185">Reference proteome</keyword>
<dbReference type="EMBL" id="JANPWB010000012">
    <property type="protein sequence ID" value="KAJ1112434.1"/>
    <property type="molecule type" value="Genomic_DNA"/>
</dbReference>
<dbReference type="AlphaFoldDB" id="A0AAV7NBB4"/>